<dbReference type="Proteomes" id="UP000177939">
    <property type="component" value="Unassembled WGS sequence"/>
</dbReference>
<accession>A0A1F5TRL9</accession>
<dbReference type="EMBL" id="MFGL01000008">
    <property type="protein sequence ID" value="OGF41211.1"/>
    <property type="molecule type" value="Genomic_DNA"/>
</dbReference>
<sequence>MTIKVIGEDGKETIVRDDEKDMKVLISHPQKIGFASIVCTMQGIEINSLLIGKKVDNNSYQNLKVLSLNLSANRVEFFCGDGETIIEFISYCRKRVTEGRYEWPQKKMNVIVVAPYPPTPTATTTPLPTTTPTPTATPTRVPVSATTDKVVVGSQYQVLSEGLSVLFGSTLKIDWSGTELPQDAGEFHVYVEVNGDSREYLGRRIGGKVFLWPSSVETVSKFLSGPTVPSRYRFEIAAIKGSPRPWASSKEVFLLHSSLPAVAVLDSAGDLVEVREKDEDLPMGRELMIVADFPRMGIDATVALMVHWQVSVNDAPWDYLGQSEPMDNILRWRTGAGNVVLNYRGGPQFGSTYRFRAVVFQTNGDKKFTVPSAPVAFKLAR</sequence>
<dbReference type="AlphaFoldDB" id="A0A1F5TRL9"/>
<evidence type="ECO:0000313" key="2">
    <source>
        <dbReference type="EMBL" id="OGF41211.1"/>
    </source>
</evidence>
<organism evidence="2 3">
    <name type="scientific">Candidatus Falkowbacteria bacterium RIFOXYC2_FULL_47_12</name>
    <dbReference type="NCBI Taxonomy" id="1798004"/>
    <lineage>
        <taxon>Bacteria</taxon>
        <taxon>Candidatus Falkowiibacteriota</taxon>
    </lineage>
</organism>
<proteinExistence type="predicted"/>
<gene>
    <name evidence="2" type="ORF">A2477_01195</name>
</gene>
<name>A0A1F5TRL9_9BACT</name>
<comment type="caution">
    <text evidence="2">The sequence shown here is derived from an EMBL/GenBank/DDBJ whole genome shotgun (WGS) entry which is preliminary data.</text>
</comment>
<reference evidence="2 3" key="1">
    <citation type="journal article" date="2016" name="Nat. Commun.">
        <title>Thousands of microbial genomes shed light on interconnected biogeochemical processes in an aquifer system.</title>
        <authorList>
            <person name="Anantharaman K."/>
            <person name="Brown C.T."/>
            <person name="Hug L.A."/>
            <person name="Sharon I."/>
            <person name="Castelle C.J."/>
            <person name="Probst A.J."/>
            <person name="Thomas B.C."/>
            <person name="Singh A."/>
            <person name="Wilkins M.J."/>
            <person name="Karaoz U."/>
            <person name="Brodie E.L."/>
            <person name="Williams K.H."/>
            <person name="Hubbard S.S."/>
            <person name="Banfield J.F."/>
        </authorList>
    </citation>
    <scope>NUCLEOTIDE SEQUENCE [LARGE SCALE GENOMIC DNA]</scope>
</reference>
<protein>
    <submittedName>
        <fullName evidence="2">Uncharacterized protein</fullName>
    </submittedName>
</protein>
<feature type="region of interest" description="Disordered" evidence="1">
    <location>
        <begin position="121"/>
        <end position="141"/>
    </location>
</feature>
<evidence type="ECO:0000256" key="1">
    <source>
        <dbReference type="SAM" id="MobiDB-lite"/>
    </source>
</evidence>
<evidence type="ECO:0000313" key="3">
    <source>
        <dbReference type="Proteomes" id="UP000177939"/>
    </source>
</evidence>